<accession>A0AAV2RVY0</accession>
<organism evidence="1 2">
    <name type="scientific">Meganyctiphanes norvegica</name>
    <name type="common">Northern krill</name>
    <name type="synonym">Thysanopoda norvegica</name>
    <dbReference type="NCBI Taxonomy" id="48144"/>
    <lineage>
        <taxon>Eukaryota</taxon>
        <taxon>Metazoa</taxon>
        <taxon>Ecdysozoa</taxon>
        <taxon>Arthropoda</taxon>
        <taxon>Crustacea</taxon>
        <taxon>Multicrustacea</taxon>
        <taxon>Malacostraca</taxon>
        <taxon>Eumalacostraca</taxon>
        <taxon>Eucarida</taxon>
        <taxon>Euphausiacea</taxon>
        <taxon>Euphausiidae</taxon>
        <taxon>Meganyctiphanes</taxon>
    </lineage>
</organism>
<name>A0AAV2RVY0_MEGNR</name>
<sequence>MGVYSTAWACVSGSWALSSGEVSCGSCGYECQSACGTRNFRACCFNFQRRRRSDVAPRPADAPDPNLILDGSSYLLTDAPEDLLFKKHLRQFARNTQTNPIKDILTQILQESDEEDTQHLPELLMQPDFSLPLGEFMYAENPLLHSALQKTIQKRKNHFVNPQKKKKNSMDKEGEEMTLGKLLRVALKHLPSQILKEPIHLTDLTTFSRQDTQDNDSKNLSQIRK</sequence>
<keyword evidence="2" id="KW-1185">Reference proteome</keyword>
<proteinExistence type="predicted"/>
<gene>
    <name evidence="1" type="ORF">MNOR_LOCUS28724</name>
</gene>
<feature type="non-terminal residue" evidence="1">
    <location>
        <position position="225"/>
    </location>
</feature>
<evidence type="ECO:0000313" key="2">
    <source>
        <dbReference type="Proteomes" id="UP001497623"/>
    </source>
</evidence>
<protein>
    <submittedName>
        <fullName evidence="1">Uncharacterized protein</fullName>
    </submittedName>
</protein>
<dbReference type="Proteomes" id="UP001497623">
    <property type="component" value="Unassembled WGS sequence"/>
</dbReference>
<comment type="caution">
    <text evidence="1">The sequence shown here is derived from an EMBL/GenBank/DDBJ whole genome shotgun (WGS) entry which is preliminary data.</text>
</comment>
<reference evidence="1 2" key="1">
    <citation type="submission" date="2024-05" db="EMBL/GenBank/DDBJ databases">
        <authorList>
            <person name="Wallberg A."/>
        </authorList>
    </citation>
    <scope>NUCLEOTIDE SEQUENCE [LARGE SCALE GENOMIC DNA]</scope>
</reference>
<dbReference type="EMBL" id="CAXKWB010032178">
    <property type="protein sequence ID" value="CAL4140776.1"/>
    <property type="molecule type" value="Genomic_DNA"/>
</dbReference>
<dbReference type="AlphaFoldDB" id="A0AAV2RVY0"/>
<evidence type="ECO:0000313" key="1">
    <source>
        <dbReference type="EMBL" id="CAL4140776.1"/>
    </source>
</evidence>